<evidence type="ECO:0000313" key="4">
    <source>
        <dbReference type="Proteomes" id="UP000315949"/>
    </source>
</evidence>
<organism evidence="3 4">
    <name type="scientific">Luteimonas wenzhouensis</name>
    <dbReference type="NCBI Taxonomy" id="2599615"/>
    <lineage>
        <taxon>Bacteria</taxon>
        <taxon>Pseudomonadati</taxon>
        <taxon>Pseudomonadota</taxon>
        <taxon>Gammaproteobacteria</taxon>
        <taxon>Lysobacterales</taxon>
        <taxon>Lysobacteraceae</taxon>
        <taxon>Luteimonas</taxon>
    </lineage>
</organism>
<dbReference type="InterPro" id="IPR019734">
    <property type="entry name" value="TPR_rpt"/>
</dbReference>
<dbReference type="InterPro" id="IPR038765">
    <property type="entry name" value="Papain-like_cys_pep_sf"/>
</dbReference>
<dbReference type="InterPro" id="IPR011990">
    <property type="entry name" value="TPR-like_helical_dom_sf"/>
</dbReference>
<dbReference type="PROSITE" id="PS50005">
    <property type="entry name" value="TPR"/>
    <property type="match status" value="1"/>
</dbReference>
<protein>
    <submittedName>
        <fullName evidence="3">Transglutaminase</fullName>
    </submittedName>
</protein>
<dbReference type="OrthoDB" id="5801251at2"/>
<dbReference type="AlphaFoldDB" id="A0A5C5U513"/>
<dbReference type="SUPFAM" id="SSF54001">
    <property type="entry name" value="Cysteine proteinases"/>
    <property type="match status" value="1"/>
</dbReference>
<feature type="chain" id="PRO_5022873819" evidence="2">
    <location>
        <begin position="19"/>
        <end position="373"/>
    </location>
</feature>
<dbReference type="Pfam" id="PF13432">
    <property type="entry name" value="TPR_16"/>
    <property type="match status" value="2"/>
</dbReference>
<dbReference type="SUPFAM" id="SSF48452">
    <property type="entry name" value="TPR-like"/>
    <property type="match status" value="1"/>
</dbReference>
<dbReference type="RefSeq" id="WP_146311092.1">
    <property type="nucleotide sequence ID" value="NZ_VOHE01000002.1"/>
</dbReference>
<sequence>MFTWLLAAALAASSPATAVSAPPVAPGPPPMPETLPAEVVVPSPEEVMALPPGLLEALRTQVIERTPRGMGRLERLVAFMHRPDGLDIRYRHDADLTVAQVWETRQANCLSFTLLTIAMARAAGLDAYGQEIARTLSWYAEGDTLYFSNHVNAGVRIGPHEYTVDVGSDSVMTRDPPQRVDDSRLMAVYYSNRAAALLSEGDNHTAGRFIEAALTVDPGYPSAWNNAGVQRLRMGMPEAAEAAFRRALELDGSHDGTLMNLAALYASRGEHARAGEYRRRLERLRQRNPYHVFIQAVEAERRDDYEAAARHYRRAISMHEAEHRFHFGLARALLHLGDASGAGRALSRAHDLSKGAMQATYAAKLDLLRRKGL</sequence>
<keyword evidence="2" id="KW-0732">Signal</keyword>
<dbReference type="EMBL" id="VOHE01000002">
    <property type="protein sequence ID" value="TWT20535.1"/>
    <property type="molecule type" value="Genomic_DNA"/>
</dbReference>
<feature type="repeat" description="TPR" evidence="1">
    <location>
        <begin position="221"/>
        <end position="254"/>
    </location>
</feature>
<evidence type="ECO:0000313" key="3">
    <source>
        <dbReference type="EMBL" id="TWT20535.1"/>
    </source>
</evidence>
<keyword evidence="4" id="KW-1185">Reference proteome</keyword>
<evidence type="ECO:0000256" key="2">
    <source>
        <dbReference type="SAM" id="SignalP"/>
    </source>
</evidence>
<dbReference type="SMART" id="SM00028">
    <property type="entry name" value="TPR"/>
    <property type="match status" value="3"/>
</dbReference>
<proteinExistence type="predicted"/>
<reference evidence="3 4" key="1">
    <citation type="submission" date="2019-07" db="EMBL/GenBank/DDBJ databases">
        <title>Luteimonas sp. YD-1 nov., isolated from acidic soil.</title>
        <authorList>
            <person name="Zhou J."/>
        </authorList>
    </citation>
    <scope>NUCLEOTIDE SEQUENCE [LARGE SCALE GENOMIC DNA]</scope>
    <source>
        <strain evidence="3 4">YD-1</strain>
    </source>
</reference>
<dbReference type="Proteomes" id="UP000315949">
    <property type="component" value="Unassembled WGS sequence"/>
</dbReference>
<gene>
    <name evidence="3" type="ORF">FQY79_04130</name>
</gene>
<accession>A0A5C5U513</accession>
<dbReference type="Gene3D" id="1.25.40.10">
    <property type="entry name" value="Tetratricopeptide repeat domain"/>
    <property type="match status" value="1"/>
</dbReference>
<feature type="signal peptide" evidence="2">
    <location>
        <begin position="1"/>
        <end position="18"/>
    </location>
</feature>
<dbReference type="PANTHER" id="PTHR44395:SF1">
    <property type="entry name" value="PROTEIN O-MANNOSYL-TRANSFERASE TMTC3"/>
    <property type="match status" value="1"/>
</dbReference>
<dbReference type="PANTHER" id="PTHR44395">
    <property type="match status" value="1"/>
</dbReference>
<dbReference type="GO" id="GO:0000030">
    <property type="term" value="F:mannosyltransferase activity"/>
    <property type="evidence" value="ECO:0007669"/>
    <property type="project" value="TreeGrafter"/>
</dbReference>
<keyword evidence="1" id="KW-0802">TPR repeat</keyword>
<comment type="caution">
    <text evidence="3">The sequence shown here is derived from an EMBL/GenBank/DDBJ whole genome shotgun (WGS) entry which is preliminary data.</text>
</comment>
<dbReference type="GO" id="GO:0035269">
    <property type="term" value="P:protein O-linked glycosylation via mannose"/>
    <property type="evidence" value="ECO:0007669"/>
    <property type="project" value="TreeGrafter"/>
</dbReference>
<name>A0A5C5U513_9GAMM</name>
<evidence type="ECO:0000256" key="1">
    <source>
        <dbReference type="PROSITE-ProRule" id="PRU00339"/>
    </source>
</evidence>